<dbReference type="InterPro" id="IPR000531">
    <property type="entry name" value="Beta-barrel_TonB"/>
</dbReference>
<evidence type="ECO:0000256" key="4">
    <source>
        <dbReference type="ARBA" id="ARBA00022496"/>
    </source>
</evidence>
<feature type="domain" description="TonB-dependent receptor-like beta-barrel" evidence="12">
    <location>
        <begin position="11"/>
        <end position="101"/>
    </location>
</feature>
<evidence type="ECO:0000256" key="9">
    <source>
        <dbReference type="ARBA" id="ARBA00023077"/>
    </source>
</evidence>
<evidence type="ECO:0000256" key="7">
    <source>
        <dbReference type="ARBA" id="ARBA00023004"/>
    </source>
</evidence>
<evidence type="ECO:0000256" key="3">
    <source>
        <dbReference type="ARBA" id="ARBA00022452"/>
    </source>
</evidence>
<evidence type="ECO:0000256" key="11">
    <source>
        <dbReference type="ARBA" id="ARBA00023237"/>
    </source>
</evidence>
<evidence type="ECO:0000256" key="6">
    <source>
        <dbReference type="ARBA" id="ARBA00022729"/>
    </source>
</evidence>
<keyword evidence="8" id="KW-0406">Ion transport</keyword>
<dbReference type="Pfam" id="PF00593">
    <property type="entry name" value="TonB_dep_Rec_b-barrel"/>
    <property type="match status" value="1"/>
</dbReference>
<keyword evidence="14" id="KW-1185">Reference proteome</keyword>
<proteinExistence type="predicted"/>
<evidence type="ECO:0000313" key="13">
    <source>
        <dbReference type="EMBL" id="RDC61651.1"/>
    </source>
</evidence>
<dbReference type="Proteomes" id="UP000253919">
    <property type="component" value="Unassembled WGS sequence"/>
</dbReference>
<keyword evidence="3" id="KW-1134">Transmembrane beta strand</keyword>
<evidence type="ECO:0000256" key="8">
    <source>
        <dbReference type="ARBA" id="ARBA00023065"/>
    </source>
</evidence>
<comment type="subcellular location">
    <subcellularLocation>
        <location evidence="1">Cell outer membrane</location>
        <topology evidence="1">Multi-pass membrane protein</topology>
    </subcellularLocation>
</comment>
<keyword evidence="6" id="KW-0732">Signal</keyword>
<dbReference type="GO" id="GO:0009279">
    <property type="term" value="C:cell outer membrane"/>
    <property type="evidence" value="ECO:0007669"/>
    <property type="project" value="UniProtKB-SubCell"/>
</dbReference>
<dbReference type="PANTHER" id="PTHR32552">
    <property type="entry name" value="FERRICHROME IRON RECEPTOR-RELATED"/>
    <property type="match status" value="1"/>
</dbReference>
<protein>
    <recommendedName>
        <fullName evidence="12">TonB-dependent receptor-like beta-barrel domain-containing protein</fullName>
    </recommendedName>
</protein>
<keyword evidence="2" id="KW-0813">Transport</keyword>
<keyword evidence="5" id="KW-0812">Transmembrane</keyword>
<evidence type="ECO:0000313" key="14">
    <source>
        <dbReference type="Proteomes" id="UP000253919"/>
    </source>
</evidence>
<evidence type="ECO:0000256" key="10">
    <source>
        <dbReference type="ARBA" id="ARBA00023136"/>
    </source>
</evidence>
<evidence type="ECO:0000256" key="1">
    <source>
        <dbReference type="ARBA" id="ARBA00004571"/>
    </source>
</evidence>
<organism evidence="13 14">
    <name type="scientific">Adhaeribacter pallidiroseus</name>
    <dbReference type="NCBI Taxonomy" id="2072847"/>
    <lineage>
        <taxon>Bacteria</taxon>
        <taxon>Pseudomonadati</taxon>
        <taxon>Bacteroidota</taxon>
        <taxon>Cytophagia</taxon>
        <taxon>Cytophagales</taxon>
        <taxon>Hymenobacteraceae</taxon>
        <taxon>Adhaeribacter</taxon>
    </lineage>
</organism>
<dbReference type="EMBL" id="QASA01000001">
    <property type="protein sequence ID" value="RDC61651.1"/>
    <property type="molecule type" value="Genomic_DNA"/>
</dbReference>
<keyword evidence="7" id="KW-0408">Iron</keyword>
<dbReference type="RefSeq" id="WP_115371219.1">
    <property type="nucleotide sequence ID" value="NZ_QASA01000001.1"/>
</dbReference>
<dbReference type="SUPFAM" id="SSF56935">
    <property type="entry name" value="Porins"/>
    <property type="match status" value="1"/>
</dbReference>
<dbReference type="GO" id="GO:0015344">
    <property type="term" value="F:siderophore uptake transmembrane transporter activity"/>
    <property type="evidence" value="ECO:0007669"/>
    <property type="project" value="TreeGrafter"/>
</dbReference>
<dbReference type="Gene3D" id="2.40.170.20">
    <property type="entry name" value="TonB-dependent receptor, beta-barrel domain"/>
    <property type="match status" value="1"/>
</dbReference>
<evidence type="ECO:0000259" key="12">
    <source>
        <dbReference type="Pfam" id="PF00593"/>
    </source>
</evidence>
<name>A0A369Q9T5_9BACT</name>
<dbReference type="PANTHER" id="PTHR32552:SF68">
    <property type="entry name" value="FERRICHROME OUTER MEMBRANE TRANSPORTER_PHAGE RECEPTOR"/>
    <property type="match status" value="1"/>
</dbReference>
<keyword evidence="11" id="KW-0998">Cell outer membrane</keyword>
<keyword evidence="4" id="KW-0410">Iron transport</keyword>
<evidence type="ECO:0000256" key="5">
    <source>
        <dbReference type="ARBA" id="ARBA00022692"/>
    </source>
</evidence>
<dbReference type="OrthoDB" id="9758472at2"/>
<dbReference type="InterPro" id="IPR039426">
    <property type="entry name" value="TonB-dep_rcpt-like"/>
</dbReference>
<comment type="caution">
    <text evidence="13">The sequence shown here is derived from an EMBL/GenBank/DDBJ whole genome shotgun (WGS) entry which is preliminary data.</text>
</comment>
<sequence>MDARYLNAQVRQGNENISVKNNHVESTPPWISRNGVTYNYKLFSISGLYSYTAKCYADALNTRKPSVNGAVGLVPAYGIFDMNASYRISPQVKVRVNINNLLNNHYFTKRPTFYPGPGIWPSDGRSFNVSVALSI</sequence>
<reference evidence="13 14" key="1">
    <citation type="submission" date="2018-04" db="EMBL/GenBank/DDBJ databases">
        <title>Adhaeribacter sp. HMF7616 genome sequencing and assembly.</title>
        <authorList>
            <person name="Kang H."/>
            <person name="Kang J."/>
            <person name="Cha I."/>
            <person name="Kim H."/>
            <person name="Joh K."/>
        </authorList>
    </citation>
    <scope>NUCLEOTIDE SEQUENCE [LARGE SCALE GENOMIC DNA]</scope>
    <source>
        <strain evidence="13 14">HMF7616</strain>
    </source>
</reference>
<dbReference type="AlphaFoldDB" id="A0A369Q9T5"/>
<dbReference type="InterPro" id="IPR036942">
    <property type="entry name" value="Beta-barrel_TonB_sf"/>
</dbReference>
<keyword evidence="10" id="KW-0472">Membrane</keyword>
<keyword evidence="9" id="KW-0798">TonB box</keyword>
<evidence type="ECO:0000256" key="2">
    <source>
        <dbReference type="ARBA" id="ARBA00022448"/>
    </source>
</evidence>
<gene>
    <name evidence="13" type="ORF">AHMF7616_00231</name>
</gene>
<accession>A0A369Q9T5</accession>